<feature type="domain" description="PDZ" evidence="2">
    <location>
        <begin position="1089"/>
        <end position="1163"/>
    </location>
</feature>
<dbReference type="Gene3D" id="2.30.42.10">
    <property type="match status" value="2"/>
</dbReference>
<dbReference type="SUPFAM" id="SSF50156">
    <property type="entry name" value="PDZ domain-like"/>
    <property type="match status" value="2"/>
</dbReference>
<feature type="region of interest" description="Disordered" evidence="1">
    <location>
        <begin position="416"/>
        <end position="440"/>
    </location>
</feature>
<feature type="domain" description="PDZ" evidence="2">
    <location>
        <begin position="506"/>
        <end position="572"/>
    </location>
</feature>
<dbReference type="CDD" id="cd06759">
    <property type="entry name" value="PDZ3_PDZD2-PDZ1_hPro-IL-16-like"/>
    <property type="match status" value="1"/>
</dbReference>
<protein>
    <recommendedName>
        <fullName evidence="2">PDZ domain-containing protein</fullName>
    </recommendedName>
</protein>
<dbReference type="Proteomes" id="UP000091820">
    <property type="component" value="Unassembled WGS sequence"/>
</dbReference>
<dbReference type="InterPro" id="IPR001478">
    <property type="entry name" value="PDZ"/>
</dbReference>
<dbReference type="PANTHER" id="PTHR19964:SF95">
    <property type="entry name" value="ARC, ISOFORM A"/>
    <property type="match status" value="1"/>
</dbReference>
<dbReference type="PROSITE" id="PS50106">
    <property type="entry name" value="PDZ"/>
    <property type="match status" value="2"/>
</dbReference>
<name>A0A1A9WIU8_9MUSC</name>
<evidence type="ECO:0000313" key="3">
    <source>
        <dbReference type="EnsemblMetazoa" id="GBRI021364-PA"/>
    </source>
</evidence>
<dbReference type="Pfam" id="PF00595">
    <property type="entry name" value="PDZ"/>
    <property type="match status" value="2"/>
</dbReference>
<dbReference type="VEuPathDB" id="VectorBase:GBRI021364"/>
<proteinExistence type="predicted"/>
<organism evidence="3 4">
    <name type="scientific">Glossina brevipalpis</name>
    <dbReference type="NCBI Taxonomy" id="37001"/>
    <lineage>
        <taxon>Eukaryota</taxon>
        <taxon>Metazoa</taxon>
        <taxon>Ecdysozoa</taxon>
        <taxon>Arthropoda</taxon>
        <taxon>Hexapoda</taxon>
        <taxon>Insecta</taxon>
        <taxon>Pterygota</taxon>
        <taxon>Neoptera</taxon>
        <taxon>Endopterygota</taxon>
        <taxon>Diptera</taxon>
        <taxon>Brachycera</taxon>
        <taxon>Muscomorpha</taxon>
        <taxon>Hippoboscoidea</taxon>
        <taxon>Glossinidae</taxon>
        <taxon>Glossina</taxon>
    </lineage>
</organism>
<dbReference type="STRING" id="37001.A0A1A9WIU8"/>
<keyword evidence="4" id="KW-1185">Reference proteome</keyword>
<dbReference type="PANTHER" id="PTHR19964">
    <property type="entry name" value="MULTIPLE PDZ DOMAIN PROTEIN"/>
    <property type="match status" value="1"/>
</dbReference>
<dbReference type="AlphaFoldDB" id="A0A1A9WIU8"/>
<reference evidence="4" key="1">
    <citation type="submission" date="2014-03" db="EMBL/GenBank/DDBJ databases">
        <authorList>
            <person name="Aksoy S."/>
            <person name="Warren W."/>
            <person name="Wilson R.K."/>
        </authorList>
    </citation>
    <scope>NUCLEOTIDE SEQUENCE [LARGE SCALE GENOMIC DNA]</scope>
    <source>
        <strain evidence="4">IAEA</strain>
    </source>
</reference>
<evidence type="ECO:0000259" key="2">
    <source>
        <dbReference type="PROSITE" id="PS50106"/>
    </source>
</evidence>
<accession>A0A1A9WIU8</accession>
<sequence>MNLRASFTIRERQNLLELFTWGKRMSRKLDILKRNDNSNTHKSHTDLRSIFQTPLSHTSIVNGTLSANCKKDHFPKSSLKKCKSESIETLKAKDQSIRNQNNGASQKHANMTMHGLPPKPQKVLKNFFHRIGSTGMLNHKSHNLVKAAEPNNHAVATASLYRSSSTSQLASCSYVKCDDPSDGLNFERKKSADNGTQKCKGDTKIIVTDSVKSSSCNDIAKVSNVTSAAPSTNCQDLITSQSGTDSTTNRRGAFPYAFLRSRLSVLPEENNGSVVKQPSLLSLHNLTNDLNLQRDQFLQISSSATSPQLKHRKSTILPAGNSDDRLVTDNLSIVGSTSTNCGKPIYRNDLLNGKRYSSDDSVISNCSPPSKTSLVMTQMATGSVGSGVDVSRNNSITSKDWEPLYQRLSSCLSSNESGYDSDGGNNTNTARLSNGLSVSGGDTESIASGTLKRNSLISLTSSEGMGGSGGNGVRSNSICSTLSGPVSLSGYNYDYETETIRRRFRQVKLERRCQEDCIGVVLSPKTVQTVNNEPQYRYLIVEIEAYGMAQKDGRLRLGDEIVNVNGNHLRGIQSFQEIQRLLNTFVDNCMILVIAHDEVTTVTDFCTKIKIDGSLNARQEQNVELERRETSVPVPPQGRNDYLARARKRLSYAQRAQSTDSLNSFNLHSLQMALEDLKGNEEEDYDRHSLTSTTTLSSAVEVTGEVASMSMPPSMPLMQHRRCSTPRHSTDATAMERLFRRARSSSGQRNLELSNTKLNNQIAHSEISQLPAYTPVYNNRRSSSVTLATHTISDDEKWQLLQHRRASQSSEKLNTFNRVSALSADEDQTKDKNDTSLNLNNRKNCLSNQLSQTNDKTVHGPFPARTHYTRNSVNLSNSHYRSLRFAHSRLSSSRLSLFLQPINSNSTALPNHSTSPKTHNFNVHESNNTTKTASTTITLNINNKNEATCKSDDDGEKRSAEKNATQTTGCLIDLNAKSSSLTLRQQLQPNYSSKTALTFNKLTKTSEHQQKSSYVPASNGGKKNYVTLTLNSSCASSSSPMVTGIPNKTMLQHHRPSLPIPKLSLRDEEMAEVIRASMSDGSRRGLPKTVAFYKGPGMKSLGFSIVGGRDSPKGNMGIFVKTVFPSGQAADDGSLQAGDEILEINEQSVQGMSHAETIALFKNVREGSIVLKVLRRRLQKAKSMGP</sequence>
<reference evidence="3" key="2">
    <citation type="submission" date="2020-05" db="UniProtKB">
        <authorList>
            <consortium name="EnsemblMetazoa"/>
        </authorList>
    </citation>
    <scope>IDENTIFICATION</scope>
    <source>
        <strain evidence="3">IAEA</strain>
    </source>
</reference>
<evidence type="ECO:0000256" key="1">
    <source>
        <dbReference type="SAM" id="MobiDB-lite"/>
    </source>
</evidence>
<evidence type="ECO:0000313" key="4">
    <source>
        <dbReference type="Proteomes" id="UP000091820"/>
    </source>
</evidence>
<dbReference type="InterPro" id="IPR036034">
    <property type="entry name" value="PDZ_sf"/>
</dbReference>
<dbReference type="SMART" id="SM00228">
    <property type="entry name" value="PDZ"/>
    <property type="match status" value="2"/>
</dbReference>
<dbReference type="InterPro" id="IPR051342">
    <property type="entry name" value="PDZ_scaffold"/>
</dbReference>
<dbReference type="EnsemblMetazoa" id="GBRI021364-RA">
    <property type="protein sequence ID" value="GBRI021364-PA"/>
    <property type="gene ID" value="GBRI021364"/>
</dbReference>
<feature type="region of interest" description="Disordered" evidence="1">
    <location>
        <begin position="710"/>
        <end position="729"/>
    </location>
</feature>